<dbReference type="KEGG" id="oml:112154593"/>
<dbReference type="GeneTree" id="ENSGT00940000163452"/>
<evidence type="ECO:0000256" key="2">
    <source>
        <dbReference type="ARBA" id="ARBA00010881"/>
    </source>
</evidence>
<organism evidence="6 7">
    <name type="scientific">Oryzias melastigma</name>
    <name type="common">Marine medaka</name>
    <dbReference type="NCBI Taxonomy" id="30732"/>
    <lineage>
        <taxon>Eukaryota</taxon>
        <taxon>Metazoa</taxon>
        <taxon>Chordata</taxon>
        <taxon>Craniata</taxon>
        <taxon>Vertebrata</taxon>
        <taxon>Euteleostomi</taxon>
        <taxon>Actinopterygii</taxon>
        <taxon>Neopterygii</taxon>
        <taxon>Teleostei</taxon>
        <taxon>Neoteleostei</taxon>
        <taxon>Acanthomorphata</taxon>
        <taxon>Ovalentaria</taxon>
        <taxon>Atherinomorphae</taxon>
        <taxon>Beloniformes</taxon>
        <taxon>Adrianichthyidae</taxon>
        <taxon>Oryziinae</taxon>
        <taxon>Oryzias</taxon>
    </lineage>
</organism>
<dbReference type="PROSITE" id="PS51253">
    <property type="entry name" value="HTH_CENPB"/>
    <property type="match status" value="1"/>
</dbReference>
<keyword evidence="7" id="KW-1185">Reference proteome</keyword>
<dbReference type="InterPro" id="IPR004875">
    <property type="entry name" value="DDE_SF_endonuclease_dom"/>
</dbReference>
<dbReference type="Gene3D" id="1.10.10.10">
    <property type="entry name" value="Winged helix-like DNA-binding domain superfamily/Winged helix DNA-binding domain"/>
    <property type="match status" value="1"/>
</dbReference>
<dbReference type="InterPro" id="IPR009057">
    <property type="entry name" value="Homeodomain-like_sf"/>
</dbReference>
<dbReference type="InterPro" id="IPR036388">
    <property type="entry name" value="WH-like_DNA-bd_sf"/>
</dbReference>
<evidence type="ECO:0000256" key="1">
    <source>
        <dbReference type="ARBA" id="ARBA00004123"/>
    </source>
</evidence>
<sequence>MPSKRSASSKLTAVAPKRQRKMLTITQKVGLLDMLKEGKSFSAVGRHYGINESTVRYIKKEEENIRRTAAISFNKDAKRVVTVRNKTIIRMESALALWISDCRKRNITLDTNIIRTKAKILYETFEGSDGVNGSKEPSPSTSAFHSEPFQFNASKGWFDKFQKRVGLKNVYLQGEAVSADVAGAEAYAKNTFKTIIEEGRYKPEQVFNMDDTGLFWKRMPSRTFLMQDDAKTGFRTQKVRVTLVMCGNAAGFMIKPGLISRSKNPTALKDKNMSDLPVYWMHNAMAWMTRALNLNWFKGCFIPEVKRYLAEKGLDFKVLLLIDNAGGLADDLSHDGVRIEFLPPNTSSLIQPMDQGIIRAFKALYTRNTLQHLVDAMDSDKKFSFKDYWRDYTIATCLQDIQRAIQEMKSETLNSCWKKLWPEAVRNPTEGSLDNIHRSVVDTAVSLAKRLKGDGFNEMTAEDVNSLIDAHSQPLTDEDLAEMTKPASEEEVEEDEKEVSVVVVKEEDGLTLDRLEAMVSMASDLQRAAQEWDPCGFRSTQFSKLIEGGMSVYKHLLYQKRKKRQNLYITKFLARKNACAARPSVEKDTMMLKRIKEEEL</sequence>
<keyword evidence="3" id="KW-0238">DNA-binding</keyword>
<evidence type="ECO:0000256" key="3">
    <source>
        <dbReference type="ARBA" id="ARBA00023125"/>
    </source>
</evidence>
<dbReference type="InterPro" id="IPR006600">
    <property type="entry name" value="HTH_CenpB_DNA-bd_dom"/>
</dbReference>
<dbReference type="Ensembl" id="ENSOMET00000006009.1">
    <property type="protein sequence ID" value="ENSOMEP00000006318.1"/>
    <property type="gene ID" value="ENSOMEG00000007362.1"/>
</dbReference>
<proteinExistence type="inferred from homology"/>
<dbReference type="STRING" id="30732.ENSOMEP00000006318"/>
<evidence type="ECO:0000313" key="7">
    <source>
        <dbReference type="Proteomes" id="UP000261560"/>
    </source>
</evidence>
<dbReference type="GeneID" id="112154593"/>
<accession>A0A3B3BMS9</accession>
<reference evidence="6" key="2">
    <citation type="submission" date="2025-09" db="UniProtKB">
        <authorList>
            <consortium name="Ensembl"/>
        </authorList>
    </citation>
    <scope>IDENTIFICATION</scope>
</reference>
<reference evidence="6" key="1">
    <citation type="submission" date="2025-08" db="UniProtKB">
        <authorList>
            <consortium name="Ensembl"/>
        </authorList>
    </citation>
    <scope>IDENTIFICATION</scope>
</reference>
<dbReference type="InterPro" id="IPR050863">
    <property type="entry name" value="CenT-Element_Derived"/>
</dbReference>
<dbReference type="PANTHER" id="PTHR19303:SF73">
    <property type="entry name" value="PROTEIN PDC2"/>
    <property type="match status" value="1"/>
</dbReference>
<dbReference type="GO" id="GO:0003677">
    <property type="term" value="F:DNA binding"/>
    <property type="evidence" value="ECO:0007669"/>
    <property type="project" value="UniProtKB-KW"/>
</dbReference>
<dbReference type="GO" id="GO:0005634">
    <property type="term" value="C:nucleus"/>
    <property type="evidence" value="ECO:0007669"/>
    <property type="project" value="UniProtKB-SubCell"/>
</dbReference>
<dbReference type="Pfam" id="PF03184">
    <property type="entry name" value="DDE_1"/>
    <property type="match status" value="1"/>
</dbReference>
<evidence type="ECO:0000259" key="5">
    <source>
        <dbReference type="PROSITE" id="PS51253"/>
    </source>
</evidence>
<dbReference type="SUPFAM" id="SSF46689">
    <property type="entry name" value="Homeodomain-like"/>
    <property type="match status" value="2"/>
</dbReference>
<comment type="similarity">
    <text evidence="2">Belongs to the tigger transposable element derived protein family.</text>
</comment>
<dbReference type="OrthoDB" id="125347at2759"/>
<dbReference type="Pfam" id="PF03221">
    <property type="entry name" value="HTH_Tnp_Tc5"/>
    <property type="match status" value="1"/>
</dbReference>
<keyword evidence="4" id="KW-0539">Nucleus</keyword>
<evidence type="ECO:0000313" key="6">
    <source>
        <dbReference type="Ensembl" id="ENSOMEP00000006318.1"/>
    </source>
</evidence>
<comment type="subcellular location">
    <subcellularLocation>
        <location evidence="1">Nucleus</location>
    </subcellularLocation>
</comment>
<dbReference type="PANTHER" id="PTHR19303">
    <property type="entry name" value="TRANSPOSON"/>
    <property type="match status" value="1"/>
</dbReference>
<dbReference type="RefSeq" id="XP_024141472.1">
    <property type="nucleotide sequence ID" value="XM_024285704.2"/>
</dbReference>
<dbReference type="PaxDb" id="30732-ENSOMEP00000006318"/>
<feature type="domain" description="HTH CENPB-type" evidence="5">
    <location>
        <begin position="79"/>
        <end position="171"/>
    </location>
</feature>
<name>A0A3B3BMS9_ORYME</name>
<evidence type="ECO:0000256" key="4">
    <source>
        <dbReference type="ARBA" id="ARBA00023242"/>
    </source>
</evidence>
<dbReference type="InterPro" id="IPR007889">
    <property type="entry name" value="HTH_Psq"/>
</dbReference>
<protein>
    <submittedName>
        <fullName evidence="6">Tigger transposable element-derived protein 1-like</fullName>
    </submittedName>
</protein>
<dbReference type="Gene3D" id="1.10.10.60">
    <property type="entry name" value="Homeodomain-like"/>
    <property type="match status" value="1"/>
</dbReference>
<dbReference type="Proteomes" id="UP000261560">
    <property type="component" value="Unplaced"/>
</dbReference>
<dbReference type="AlphaFoldDB" id="A0A3B3BMS9"/>
<dbReference type="OMA" id="SCWKKLW"/>
<dbReference type="Pfam" id="PF04218">
    <property type="entry name" value="CENP-B_N"/>
    <property type="match status" value="1"/>
</dbReference>